<gene>
    <name evidence="5" type="ORF">AYO20_04890</name>
</gene>
<dbReference type="RefSeq" id="XP_022500752.1">
    <property type="nucleotide sequence ID" value="XM_022643184.1"/>
</dbReference>
<evidence type="ECO:0000256" key="1">
    <source>
        <dbReference type="ARBA" id="ARBA00023242"/>
    </source>
</evidence>
<evidence type="ECO:0000313" key="6">
    <source>
        <dbReference type="Proteomes" id="UP000185904"/>
    </source>
</evidence>
<reference evidence="5 6" key="1">
    <citation type="submission" date="2016-03" db="EMBL/GenBank/DDBJ databases">
        <title>The draft genome sequence of Fonsecaea nubica causative agent of cutaneous subcutaneous infection in human host.</title>
        <authorList>
            <person name="Costa F."/>
            <person name="Sybren D.H."/>
            <person name="Raittz R.T."/>
            <person name="Weiss V.A."/>
            <person name="Leao A.C."/>
            <person name="Gomes R."/>
            <person name="De Souza E.M."/>
            <person name="Pedrosa F.O."/>
            <person name="Steffens M.B."/>
            <person name="Bombassaro A."/>
            <person name="Tadra-Sfeir M.Z."/>
            <person name="Moreno L.F."/>
            <person name="Najafzadeh M.J."/>
            <person name="Felipe M.S."/>
            <person name="Teixeira M."/>
            <person name="Sun J."/>
            <person name="Xi L."/>
            <person name="Castro M.A."/>
            <person name="Vicente V.A."/>
        </authorList>
    </citation>
    <scope>NUCLEOTIDE SEQUENCE [LARGE SCALE GENOMIC DNA]</scope>
    <source>
        <strain evidence="5 6">CBS 269.64</strain>
    </source>
</reference>
<accession>A0A178D0Q2</accession>
<protein>
    <recommendedName>
        <fullName evidence="4">YDG domain-containing protein</fullName>
    </recommendedName>
</protein>
<dbReference type="InterPro" id="IPR015947">
    <property type="entry name" value="PUA-like_sf"/>
</dbReference>
<dbReference type="InterPro" id="IPR003105">
    <property type="entry name" value="SRA_YDG"/>
</dbReference>
<organism evidence="5 6">
    <name type="scientific">Fonsecaea nubica</name>
    <dbReference type="NCBI Taxonomy" id="856822"/>
    <lineage>
        <taxon>Eukaryota</taxon>
        <taxon>Fungi</taxon>
        <taxon>Dikarya</taxon>
        <taxon>Ascomycota</taxon>
        <taxon>Pezizomycotina</taxon>
        <taxon>Eurotiomycetes</taxon>
        <taxon>Chaetothyriomycetidae</taxon>
        <taxon>Chaetothyriales</taxon>
        <taxon>Herpotrichiellaceae</taxon>
        <taxon>Fonsecaea</taxon>
    </lineage>
</organism>
<dbReference type="AlphaFoldDB" id="A0A178D0Q2"/>
<keyword evidence="6" id="KW-1185">Reference proteome</keyword>
<keyword evidence="1 2" id="KW-0539">Nucleus</keyword>
<dbReference type="Proteomes" id="UP000185904">
    <property type="component" value="Unassembled WGS sequence"/>
</dbReference>
<dbReference type="InterPro" id="IPR036987">
    <property type="entry name" value="SRA-YDG_sf"/>
</dbReference>
<evidence type="ECO:0000256" key="3">
    <source>
        <dbReference type="SAM" id="MobiDB-lite"/>
    </source>
</evidence>
<dbReference type="PANTHER" id="PTHR14140">
    <property type="entry name" value="E3 UBIQUITIN-PROTEIN LIGASE UHRF-RELATED"/>
    <property type="match status" value="1"/>
</dbReference>
<feature type="compositionally biased region" description="Basic residues" evidence="3">
    <location>
        <begin position="606"/>
        <end position="615"/>
    </location>
</feature>
<dbReference type="PANTHER" id="PTHR14140:SF27">
    <property type="entry name" value="OS04G0289800 PROTEIN"/>
    <property type="match status" value="1"/>
</dbReference>
<dbReference type="Pfam" id="PF02182">
    <property type="entry name" value="SAD_SRA"/>
    <property type="match status" value="1"/>
</dbReference>
<dbReference type="EMBL" id="LVCJ01000027">
    <property type="protein sequence ID" value="OAL35740.1"/>
    <property type="molecule type" value="Genomic_DNA"/>
</dbReference>
<dbReference type="SMART" id="SM00466">
    <property type="entry name" value="SRA"/>
    <property type="match status" value="1"/>
</dbReference>
<feature type="compositionally biased region" description="Basic and acidic residues" evidence="3">
    <location>
        <begin position="80"/>
        <end position="90"/>
    </location>
</feature>
<dbReference type="GO" id="GO:0061630">
    <property type="term" value="F:ubiquitin protein ligase activity"/>
    <property type="evidence" value="ECO:0007669"/>
    <property type="project" value="TreeGrafter"/>
</dbReference>
<evidence type="ECO:0000259" key="4">
    <source>
        <dbReference type="PROSITE" id="PS51015"/>
    </source>
</evidence>
<dbReference type="GO" id="GO:0005634">
    <property type="term" value="C:nucleus"/>
    <property type="evidence" value="ECO:0007669"/>
    <property type="project" value="UniProtKB-SubCell"/>
</dbReference>
<dbReference type="SUPFAM" id="SSF88697">
    <property type="entry name" value="PUA domain-like"/>
    <property type="match status" value="1"/>
</dbReference>
<dbReference type="InterPro" id="IPR045134">
    <property type="entry name" value="UHRF1/2-like"/>
</dbReference>
<dbReference type="GeneID" id="34588307"/>
<dbReference type="GO" id="GO:0016567">
    <property type="term" value="P:protein ubiquitination"/>
    <property type="evidence" value="ECO:0007669"/>
    <property type="project" value="TreeGrafter"/>
</dbReference>
<sequence length="615" mass="71403">MDFRPRRPNRYDRGDDRMTEMPGVGLVPNRPRSQSRFVNQRDPEERPRRHDPTYEGSQPALAQRGRRYQPSQQESSGNPRAKEGDKIPIRAEIERFVPEYHNSMQFLAESFACRKRELSDEPTRQDALSGKGGHEKIEYTDRHLFYARDRLRSNRTRLSQRRSPEPVRVRQEEPEELPSEVPQDTDESSPPISPPNEHAKSASSKVRDNPEECSSRPPGPRPPDPSGGNNSRQGCICPIGLACPNKGDHKIDCRTLVLEWTKWQWLQMQKSAEMLDIRLPPDRPAEEEPFITLQETTPIVRLLDQIPVRGRMTMAIRHTFAKIQDWIRMMQNHSMTEEILNESRVREHLKRFLSDDNEEMRREKAVPEHIVEDLTILYRKWHLGDLGVLARRGLVERGPNRMLFPDRDWKFKRDANYFGHGLLVNGQTWCYRAEMMRDGAHAQIIAGISGSKTEGARSVVMGYHDEGREEYYADVDQGDTIYYYGTALRLKAGDTEPTNLKDAVPHRVERITRNSKGEGPTNATLALFQSYRTGRPVRVFRSWRLAEIVPHRPVWGFRYDGLYVVTAPELVRIERQIYRFKMERMTTGQGPLRHSGAPLRPEVHRASRKRRRDGE</sequence>
<feature type="region of interest" description="Disordered" evidence="3">
    <location>
        <begin position="588"/>
        <end position="615"/>
    </location>
</feature>
<evidence type="ECO:0000256" key="2">
    <source>
        <dbReference type="PROSITE-ProRule" id="PRU00358"/>
    </source>
</evidence>
<feature type="region of interest" description="Disordered" evidence="3">
    <location>
        <begin position="155"/>
        <end position="230"/>
    </location>
</feature>
<dbReference type="OrthoDB" id="2270193at2759"/>
<dbReference type="PROSITE" id="PS51015">
    <property type="entry name" value="YDG"/>
    <property type="match status" value="1"/>
</dbReference>
<feature type="compositionally biased region" description="Acidic residues" evidence="3">
    <location>
        <begin position="173"/>
        <end position="187"/>
    </location>
</feature>
<feature type="region of interest" description="Disordered" evidence="3">
    <location>
        <begin position="1"/>
        <end position="90"/>
    </location>
</feature>
<dbReference type="GO" id="GO:0044027">
    <property type="term" value="P:negative regulation of gene expression via chromosomal CpG island methylation"/>
    <property type="evidence" value="ECO:0007669"/>
    <property type="project" value="TreeGrafter"/>
</dbReference>
<evidence type="ECO:0000313" key="5">
    <source>
        <dbReference type="EMBL" id="OAL35740.1"/>
    </source>
</evidence>
<feature type="compositionally biased region" description="Basic and acidic residues" evidence="3">
    <location>
        <begin position="39"/>
        <end position="53"/>
    </location>
</feature>
<feature type="compositionally biased region" description="Basic and acidic residues" evidence="3">
    <location>
        <begin position="162"/>
        <end position="172"/>
    </location>
</feature>
<name>A0A178D0Q2_9EURO</name>
<comment type="subcellular location">
    <subcellularLocation>
        <location evidence="2">Nucleus</location>
    </subcellularLocation>
</comment>
<feature type="compositionally biased region" description="Basic and acidic residues" evidence="3">
    <location>
        <begin position="1"/>
        <end position="19"/>
    </location>
</feature>
<feature type="compositionally biased region" description="Basic and acidic residues" evidence="3">
    <location>
        <begin position="197"/>
        <end position="214"/>
    </location>
</feature>
<comment type="caution">
    <text evidence="5">The sequence shown here is derived from an EMBL/GenBank/DDBJ whole genome shotgun (WGS) entry which is preliminary data.</text>
</comment>
<feature type="domain" description="YDG" evidence="4">
    <location>
        <begin position="418"/>
        <end position="584"/>
    </location>
</feature>
<proteinExistence type="predicted"/>
<dbReference type="Gene3D" id="2.30.280.10">
    <property type="entry name" value="SRA-YDG"/>
    <property type="match status" value="1"/>
</dbReference>
<feature type="compositionally biased region" description="Polar residues" evidence="3">
    <location>
        <begin position="69"/>
        <end position="78"/>
    </location>
</feature>